<reference evidence="4" key="1">
    <citation type="submission" date="2016-10" db="EMBL/GenBank/DDBJ databases">
        <authorList>
            <person name="Varghese N."/>
            <person name="Submissions S."/>
        </authorList>
    </citation>
    <scope>NUCLEOTIDE SEQUENCE [LARGE SCALE GENOMIC DNA]</scope>
    <source>
        <strain evidence="4">DSM 25232 / NCIMB 14723 / 92V</strain>
    </source>
</reference>
<evidence type="ECO:0000313" key="4">
    <source>
        <dbReference type="Proteomes" id="UP000198521"/>
    </source>
</evidence>
<accession>A0A1H7MRT9</accession>
<dbReference type="OrthoDB" id="9938864at2"/>
<feature type="transmembrane region" description="Helical" evidence="2">
    <location>
        <begin position="7"/>
        <end position="27"/>
    </location>
</feature>
<evidence type="ECO:0000313" key="3">
    <source>
        <dbReference type="EMBL" id="SEL13801.1"/>
    </source>
</evidence>
<keyword evidence="2" id="KW-1133">Transmembrane helix</keyword>
<keyword evidence="4" id="KW-1185">Reference proteome</keyword>
<dbReference type="AlphaFoldDB" id="A0A1H7MRT9"/>
<gene>
    <name evidence="3" type="ORF">SAMN04487910_1827</name>
</gene>
<feature type="compositionally biased region" description="Polar residues" evidence="1">
    <location>
        <begin position="250"/>
        <end position="267"/>
    </location>
</feature>
<organism evidence="3 4">
    <name type="scientific">Aquimarina amphilecti</name>
    <dbReference type="NCBI Taxonomy" id="1038014"/>
    <lineage>
        <taxon>Bacteria</taxon>
        <taxon>Pseudomonadati</taxon>
        <taxon>Bacteroidota</taxon>
        <taxon>Flavobacteriia</taxon>
        <taxon>Flavobacteriales</taxon>
        <taxon>Flavobacteriaceae</taxon>
        <taxon>Aquimarina</taxon>
    </lineage>
</organism>
<feature type="transmembrane region" description="Helical" evidence="2">
    <location>
        <begin position="161"/>
        <end position="183"/>
    </location>
</feature>
<proteinExistence type="predicted"/>
<feature type="region of interest" description="Disordered" evidence="1">
    <location>
        <begin position="242"/>
        <end position="300"/>
    </location>
</feature>
<name>A0A1H7MRT9_AQUAM</name>
<evidence type="ECO:0000256" key="2">
    <source>
        <dbReference type="SAM" id="Phobius"/>
    </source>
</evidence>
<sequence>MKPTVTIIYNVVLAITSVLLLYSYFYVLVYDKDFFTEEHTHNTLNESAKIVDKSNLDSSSVNIRPMPASPIKIDTIVRDTSNATLSKTKINLSVSTDLEKKNSLLKEKETKEKEVEPVNFLDMLVVMFLAGMLGGVLANLRGIFEFYREEKMFPDHLFIPYLIRPLTAAISGLLIFFISHLIISSTANPTYDNEYISFRGMVSFMSLAIISGFASQEFTERLKAAAGTLFGISPSQPLEKARNIPKEADSNTTNPDPSMSTDSNATDRSTEESSQTNIPTSPPTPQSQQKMGKSRYINRD</sequence>
<protein>
    <submittedName>
        <fullName evidence="3">Uncharacterized protein</fullName>
    </submittedName>
</protein>
<dbReference type="RefSeq" id="WP_091407665.1">
    <property type="nucleotide sequence ID" value="NZ_FOAB01000003.1"/>
</dbReference>
<dbReference type="EMBL" id="FOAB01000003">
    <property type="protein sequence ID" value="SEL13801.1"/>
    <property type="molecule type" value="Genomic_DNA"/>
</dbReference>
<dbReference type="STRING" id="1038014.SAMN04487910_1827"/>
<feature type="transmembrane region" description="Helical" evidence="2">
    <location>
        <begin position="120"/>
        <end position="140"/>
    </location>
</feature>
<evidence type="ECO:0000256" key="1">
    <source>
        <dbReference type="SAM" id="MobiDB-lite"/>
    </source>
</evidence>
<keyword evidence="2" id="KW-0472">Membrane</keyword>
<feature type="transmembrane region" description="Helical" evidence="2">
    <location>
        <begin position="195"/>
        <end position="214"/>
    </location>
</feature>
<keyword evidence="2" id="KW-0812">Transmembrane</keyword>
<dbReference type="Proteomes" id="UP000198521">
    <property type="component" value="Unassembled WGS sequence"/>
</dbReference>